<dbReference type="PATRIC" id="fig|1454001.3.peg.894"/>
<dbReference type="SUPFAM" id="SSF53474">
    <property type="entry name" value="alpha/beta-Hydrolases"/>
    <property type="match status" value="1"/>
</dbReference>
<dbReference type="AlphaFoldDB" id="A0A011PRC0"/>
<dbReference type="EC" id="3.4.11.5" evidence="2"/>
<dbReference type="InterPro" id="IPR029058">
    <property type="entry name" value="AB_hydrolase_fold"/>
</dbReference>
<keyword evidence="2" id="KW-0378">Hydrolase</keyword>
<gene>
    <name evidence="2" type="primary">pepIP</name>
    <name evidence="2" type="ORF">AW08_00719</name>
</gene>
<evidence type="ECO:0000313" key="3">
    <source>
        <dbReference type="Proteomes" id="UP000020218"/>
    </source>
</evidence>
<dbReference type="EMBL" id="JFAX01000003">
    <property type="protein sequence ID" value="EXI68894.1"/>
    <property type="molecule type" value="Genomic_DNA"/>
</dbReference>
<dbReference type="GO" id="GO:0004177">
    <property type="term" value="F:aminopeptidase activity"/>
    <property type="evidence" value="ECO:0007669"/>
    <property type="project" value="UniProtKB-KW"/>
</dbReference>
<feature type="domain" description="AB hydrolase-1" evidence="1">
    <location>
        <begin position="31"/>
        <end position="241"/>
    </location>
</feature>
<accession>A0A011PRC0</accession>
<keyword evidence="3" id="KW-1185">Reference proteome</keyword>
<reference evidence="2" key="1">
    <citation type="submission" date="2014-02" db="EMBL/GenBank/DDBJ databases">
        <title>Expanding our view of genomic diversity in Candidatus Accumulibacter clades.</title>
        <authorList>
            <person name="Skennerton C.T."/>
            <person name="Barr J.J."/>
            <person name="Slater F.R."/>
            <person name="Bond P.L."/>
            <person name="Tyson G.W."/>
        </authorList>
    </citation>
    <scope>NUCLEOTIDE SEQUENCE [LARGE SCALE GENOMIC DNA]</scope>
</reference>
<sequence length="263" mass="28801">MAVAVNDCLVEVAGGEVFVRHWQPDGATHAPIVLLHDSLGSVEQWRSFPASLAERTGRPVLAYDRLGFGQSSSRTTPADRGFIDDEARVHWPAIADALGLCEYVLFGHSVGGGMALVAASVAGNRCVAVITESAQAFVEERTLCGIRQAMESFADHRQFSRIVRWHGQSARWVLDAWTEVWLSPEFRAWSLDPYLAQVHCPVLAIHGDSDEFGSAAFPRRIAEGVSGPARMEILDACGHTPHREREEEVLSLVSSFLAENEVP</sequence>
<organism evidence="2 3">
    <name type="scientific">Candidatus Accumulibacter adjunctus</name>
    <dbReference type="NCBI Taxonomy" id="1454001"/>
    <lineage>
        <taxon>Bacteria</taxon>
        <taxon>Pseudomonadati</taxon>
        <taxon>Pseudomonadota</taxon>
        <taxon>Betaproteobacteria</taxon>
        <taxon>Candidatus Accumulibacter</taxon>
    </lineage>
</organism>
<evidence type="ECO:0000259" key="1">
    <source>
        <dbReference type="Pfam" id="PF00561"/>
    </source>
</evidence>
<evidence type="ECO:0000313" key="2">
    <source>
        <dbReference type="EMBL" id="EXI68894.1"/>
    </source>
</evidence>
<dbReference type="Gene3D" id="3.40.50.1820">
    <property type="entry name" value="alpha/beta hydrolase"/>
    <property type="match status" value="1"/>
</dbReference>
<keyword evidence="2" id="KW-0645">Protease</keyword>
<proteinExistence type="predicted"/>
<dbReference type="InterPro" id="IPR000073">
    <property type="entry name" value="AB_hydrolase_1"/>
</dbReference>
<dbReference type="PANTHER" id="PTHR43689:SF8">
    <property type="entry name" value="ALPHA_BETA-HYDROLASES SUPERFAMILY PROTEIN"/>
    <property type="match status" value="1"/>
</dbReference>
<protein>
    <submittedName>
        <fullName evidence="2">Proline iminopeptidase</fullName>
        <ecNumber evidence="2">3.4.11.5</ecNumber>
    </submittedName>
</protein>
<dbReference type="PANTHER" id="PTHR43689">
    <property type="entry name" value="HYDROLASE"/>
    <property type="match status" value="1"/>
</dbReference>
<dbReference type="Pfam" id="PF00561">
    <property type="entry name" value="Abhydrolase_1"/>
    <property type="match status" value="1"/>
</dbReference>
<comment type="caution">
    <text evidence="2">The sequence shown here is derived from an EMBL/GenBank/DDBJ whole genome shotgun (WGS) entry which is preliminary data.</text>
</comment>
<dbReference type="STRING" id="1454001.AW08_00719"/>
<keyword evidence="2" id="KW-0031">Aminopeptidase</keyword>
<dbReference type="Proteomes" id="UP000020218">
    <property type="component" value="Unassembled WGS sequence"/>
</dbReference>
<name>A0A011PRC0_9PROT</name>